<dbReference type="GO" id="GO:0006788">
    <property type="term" value="P:heme oxidation"/>
    <property type="evidence" value="ECO:0007669"/>
    <property type="project" value="InterPro"/>
</dbReference>
<evidence type="ECO:0000313" key="3">
    <source>
        <dbReference type="Proteomes" id="UP000664096"/>
    </source>
</evidence>
<organism evidence="2 3">
    <name type="scientific">Roseibium aggregatum</name>
    <dbReference type="NCBI Taxonomy" id="187304"/>
    <lineage>
        <taxon>Bacteria</taxon>
        <taxon>Pseudomonadati</taxon>
        <taxon>Pseudomonadota</taxon>
        <taxon>Alphaproteobacteria</taxon>
        <taxon>Hyphomicrobiales</taxon>
        <taxon>Stappiaceae</taxon>
        <taxon>Roseibium</taxon>
    </lineage>
</organism>
<reference evidence="2" key="1">
    <citation type="submission" date="2020-12" db="EMBL/GenBank/DDBJ databases">
        <title>Oil enriched cultivation method for isolating marine PHA-producing bacteria.</title>
        <authorList>
            <person name="Zheng W."/>
            <person name="Yu S."/>
            <person name="Huang Y."/>
        </authorList>
    </citation>
    <scope>NUCLEOTIDE SEQUENCE</scope>
    <source>
        <strain evidence="2">SY-2-12</strain>
    </source>
</reference>
<dbReference type="RefSeq" id="WP_207139525.1">
    <property type="nucleotide sequence ID" value="NZ_JAEKJZ010000001.1"/>
</dbReference>
<evidence type="ECO:0000313" key="2">
    <source>
        <dbReference type="EMBL" id="MBN9670002.1"/>
    </source>
</evidence>
<protein>
    <submittedName>
        <fullName evidence="2">Biliverdin-producing heme oxygenase</fullName>
    </submittedName>
</protein>
<dbReference type="InterPro" id="IPR016084">
    <property type="entry name" value="Haem_Oase-like_multi-hlx"/>
</dbReference>
<dbReference type="EMBL" id="JAEKJZ010000001">
    <property type="protein sequence ID" value="MBN9670002.1"/>
    <property type="molecule type" value="Genomic_DNA"/>
</dbReference>
<evidence type="ECO:0000256" key="1">
    <source>
        <dbReference type="SAM" id="MobiDB-lite"/>
    </source>
</evidence>
<dbReference type="InterPro" id="IPR016053">
    <property type="entry name" value="Haem_Oase-like"/>
</dbReference>
<proteinExistence type="predicted"/>
<dbReference type="SUPFAM" id="SSF48613">
    <property type="entry name" value="Heme oxygenase-like"/>
    <property type="match status" value="1"/>
</dbReference>
<sequence>MTETTMALDPVEQPGRSRSERLKDETREVHGLLDRRISDAGAFDTLEGYKLFLDMQHRVHQAVDPYYLDDDLEELIPGLKQRRRLELIERDMADLDMNAPASLSPLVMPSPDPASAFGWLYVVEGSTLGAAVLLKRVKLLGLSADRGAAHLEGHPDGRGLHWRRFKSALDAAPFQREDEKRLTEAACTAFKFVRGLADDIFG</sequence>
<feature type="region of interest" description="Disordered" evidence="1">
    <location>
        <begin position="1"/>
        <end position="25"/>
    </location>
</feature>
<dbReference type="GO" id="GO:0004392">
    <property type="term" value="F:heme oxygenase (decyclizing) activity"/>
    <property type="evidence" value="ECO:0007669"/>
    <property type="project" value="InterPro"/>
</dbReference>
<dbReference type="AlphaFoldDB" id="A0A939J2X7"/>
<dbReference type="Proteomes" id="UP000664096">
    <property type="component" value="Unassembled WGS sequence"/>
</dbReference>
<name>A0A939J2X7_9HYPH</name>
<dbReference type="CDD" id="cd19166">
    <property type="entry name" value="HemeO-bac"/>
    <property type="match status" value="1"/>
</dbReference>
<gene>
    <name evidence="2" type="ORF">JF539_06605</name>
</gene>
<dbReference type="Gene3D" id="1.20.910.10">
    <property type="entry name" value="Heme oxygenase-like"/>
    <property type="match status" value="1"/>
</dbReference>
<feature type="compositionally biased region" description="Basic and acidic residues" evidence="1">
    <location>
        <begin position="15"/>
        <end position="25"/>
    </location>
</feature>
<accession>A0A939J2X7</accession>
<dbReference type="Pfam" id="PF01126">
    <property type="entry name" value="Heme_oxygenase"/>
    <property type="match status" value="1"/>
</dbReference>
<comment type="caution">
    <text evidence="2">The sequence shown here is derived from an EMBL/GenBank/DDBJ whole genome shotgun (WGS) entry which is preliminary data.</text>
</comment>